<proteinExistence type="predicted"/>
<dbReference type="RefSeq" id="WP_119152317.1">
    <property type="nucleotide sequence ID" value="NZ_QXJM01000051.1"/>
</dbReference>
<sequence length="61" mass="6739">MTERHGLRLAVVVLFVPVHQIDEDRIDSGCEVAEARTLTVRLALNGSLMNSLSATPFANRF</sequence>
<keyword evidence="2" id="KW-1185">Reference proteome</keyword>
<reference evidence="1 2" key="1">
    <citation type="submission" date="2018-09" db="EMBL/GenBank/DDBJ databases">
        <title>Cohnella cavernae sp. nov., isolated from a karst cave.</title>
        <authorList>
            <person name="Zhu H."/>
        </authorList>
    </citation>
    <scope>NUCLEOTIDE SEQUENCE [LARGE SCALE GENOMIC DNA]</scope>
    <source>
        <strain evidence="1 2">K2E09-144</strain>
    </source>
</reference>
<protein>
    <submittedName>
        <fullName evidence="1">Uncharacterized protein</fullName>
    </submittedName>
</protein>
<dbReference type="AlphaFoldDB" id="A0A398CD20"/>
<evidence type="ECO:0000313" key="2">
    <source>
        <dbReference type="Proteomes" id="UP000266340"/>
    </source>
</evidence>
<dbReference type="EMBL" id="QXJM01000051">
    <property type="protein sequence ID" value="RIE00610.1"/>
    <property type="molecule type" value="Genomic_DNA"/>
</dbReference>
<comment type="caution">
    <text evidence="1">The sequence shown here is derived from an EMBL/GenBank/DDBJ whole genome shotgun (WGS) entry which is preliminary data.</text>
</comment>
<accession>A0A398CD20</accession>
<name>A0A398CD20_9BACL</name>
<organism evidence="1 2">
    <name type="scientific">Cohnella faecalis</name>
    <dbReference type="NCBI Taxonomy" id="2315694"/>
    <lineage>
        <taxon>Bacteria</taxon>
        <taxon>Bacillati</taxon>
        <taxon>Bacillota</taxon>
        <taxon>Bacilli</taxon>
        <taxon>Bacillales</taxon>
        <taxon>Paenibacillaceae</taxon>
        <taxon>Cohnella</taxon>
    </lineage>
</organism>
<evidence type="ECO:0000313" key="1">
    <source>
        <dbReference type="EMBL" id="RIE00610.1"/>
    </source>
</evidence>
<dbReference type="Proteomes" id="UP000266340">
    <property type="component" value="Unassembled WGS sequence"/>
</dbReference>
<gene>
    <name evidence="1" type="ORF">D3H35_27510</name>
</gene>